<evidence type="ECO:0000256" key="2">
    <source>
        <dbReference type="SAM" id="Phobius"/>
    </source>
</evidence>
<feature type="compositionally biased region" description="Polar residues" evidence="1">
    <location>
        <begin position="11"/>
        <end position="22"/>
    </location>
</feature>
<feature type="compositionally biased region" description="Low complexity" evidence="1">
    <location>
        <begin position="216"/>
        <end position="225"/>
    </location>
</feature>
<proteinExistence type="predicted"/>
<feature type="compositionally biased region" description="Polar residues" evidence="1">
    <location>
        <begin position="244"/>
        <end position="255"/>
    </location>
</feature>
<feature type="transmembrane region" description="Helical" evidence="2">
    <location>
        <begin position="65"/>
        <end position="83"/>
    </location>
</feature>
<comment type="caution">
    <text evidence="3">The sequence shown here is derived from an EMBL/GenBank/DDBJ whole genome shotgun (WGS) entry which is preliminary data.</text>
</comment>
<dbReference type="AlphaFoldDB" id="J0WSF6"/>
<gene>
    <name evidence="3" type="ORF">HMPREF1317_1743</name>
</gene>
<evidence type="ECO:0000313" key="3">
    <source>
        <dbReference type="EMBL" id="EJF39326.1"/>
    </source>
</evidence>
<organism evidence="3 4">
    <name type="scientific">Schaalia georgiae F0490</name>
    <dbReference type="NCBI Taxonomy" id="1125717"/>
    <lineage>
        <taxon>Bacteria</taxon>
        <taxon>Bacillati</taxon>
        <taxon>Actinomycetota</taxon>
        <taxon>Actinomycetes</taxon>
        <taxon>Actinomycetales</taxon>
        <taxon>Actinomycetaceae</taxon>
        <taxon>Schaalia</taxon>
    </lineage>
</organism>
<evidence type="ECO:0000313" key="4">
    <source>
        <dbReference type="Proteomes" id="UP000004578"/>
    </source>
</evidence>
<feature type="transmembrane region" description="Helical" evidence="2">
    <location>
        <begin position="129"/>
        <end position="150"/>
    </location>
</feature>
<feature type="region of interest" description="Disordered" evidence="1">
    <location>
        <begin position="1"/>
        <end position="35"/>
    </location>
</feature>
<name>J0WSF6_9ACTO</name>
<keyword evidence="4" id="KW-1185">Reference proteome</keyword>
<keyword evidence="2" id="KW-1133">Transmembrane helix</keyword>
<protein>
    <submittedName>
        <fullName evidence="3">Uncharacterized protein</fullName>
    </submittedName>
</protein>
<evidence type="ECO:0000256" key="1">
    <source>
        <dbReference type="SAM" id="MobiDB-lite"/>
    </source>
</evidence>
<feature type="transmembrane region" description="Helical" evidence="2">
    <location>
        <begin position="170"/>
        <end position="193"/>
    </location>
</feature>
<accession>J0WSF6</accession>
<sequence length="261" mass="27803">MTAPQGPYSADLNSGGAQQSSIPPGTPYQPAPPQGGPYQYGQAAPGAPVQQGARPGAFTSRRARVCARVLLCLQFCFILNRFIPWDFSYPELYYIALVNWTTWFWTVFNVVMIVLAATFLARHGSAARYTLAGCLLVETFVLAPVIQTLLGEDWYTGFLPPQLDYVFSSLYWRAMVVWVLSWIGVVCAICLAVPDGRPSAAMPAYGAMAPYGSPGGQFPQPAQGGYPVSAQGLDQSPGGAQYTGGPQSSGAQGFQSPGGGQ</sequence>
<dbReference type="RefSeq" id="WP_005871609.1">
    <property type="nucleotide sequence ID" value="NZ_AKFS01000250.1"/>
</dbReference>
<keyword evidence="2" id="KW-0812">Transmembrane</keyword>
<dbReference type="EMBL" id="AKFS01000250">
    <property type="protein sequence ID" value="EJF39326.1"/>
    <property type="molecule type" value="Genomic_DNA"/>
</dbReference>
<dbReference type="PATRIC" id="fig|1125717.3.peg.1558"/>
<dbReference type="OrthoDB" id="10012333at2"/>
<reference evidence="3 4" key="1">
    <citation type="submission" date="2012-05" db="EMBL/GenBank/DDBJ databases">
        <authorList>
            <person name="Harkins D.M."/>
            <person name="Madupu R."/>
            <person name="Durkin A.S."/>
            <person name="Torralba M."/>
            <person name="Methe B."/>
            <person name="Sutton G.G."/>
            <person name="Nelson K.E."/>
        </authorList>
    </citation>
    <scope>NUCLEOTIDE SEQUENCE [LARGE SCALE GENOMIC DNA]</scope>
    <source>
        <strain evidence="3 4">F0490</strain>
    </source>
</reference>
<feature type="transmembrane region" description="Helical" evidence="2">
    <location>
        <begin position="103"/>
        <end position="122"/>
    </location>
</feature>
<dbReference type="Proteomes" id="UP000004578">
    <property type="component" value="Unassembled WGS sequence"/>
</dbReference>
<feature type="region of interest" description="Disordered" evidence="1">
    <location>
        <begin position="216"/>
        <end position="261"/>
    </location>
</feature>
<keyword evidence="2" id="KW-0472">Membrane</keyword>
<feature type="compositionally biased region" description="Pro residues" evidence="1">
    <location>
        <begin position="24"/>
        <end position="35"/>
    </location>
</feature>